<evidence type="ECO:0000313" key="2">
    <source>
        <dbReference type="EMBL" id="OAX31751.1"/>
    </source>
</evidence>
<feature type="domain" description="RNase H type-1" evidence="1">
    <location>
        <begin position="1"/>
        <end position="116"/>
    </location>
</feature>
<proteinExistence type="predicted"/>
<gene>
    <name evidence="2" type="ORF">K503DRAFT_870501</name>
</gene>
<dbReference type="InterPro" id="IPR012337">
    <property type="entry name" value="RNaseH-like_sf"/>
</dbReference>
<name>A0A1B7MGL8_9AGAM</name>
<organism evidence="2 3">
    <name type="scientific">Rhizopogon vinicolor AM-OR11-026</name>
    <dbReference type="NCBI Taxonomy" id="1314800"/>
    <lineage>
        <taxon>Eukaryota</taxon>
        <taxon>Fungi</taxon>
        <taxon>Dikarya</taxon>
        <taxon>Basidiomycota</taxon>
        <taxon>Agaricomycotina</taxon>
        <taxon>Agaricomycetes</taxon>
        <taxon>Agaricomycetidae</taxon>
        <taxon>Boletales</taxon>
        <taxon>Suillineae</taxon>
        <taxon>Rhizopogonaceae</taxon>
        <taxon>Rhizopogon</taxon>
    </lineage>
</organism>
<keyword evidence="3" id="KW-1185">Reference proteome</keyword>
<reference evidence="2 3" key="1">
    <citation type="submission" date="2016-06" db="EMBL/GenBank/DDBJ databases">
        <title>Comparative genomics of the ectomycorrhizal sister species Rhizopogon vinicolor and Rhizopogon vesiculosus (Basidiomycota: Boletales) reveals a divergence of the mating type B locus.</title>
        <authorList>
            <consortium name="DOE Joint Genome Institute"/>
            <person name="Mujic A.B."/>
            <person name="Kuo A."/>
            <person name="Tritt A."/>
            <person name="Lipzen A."/>
            <person name="Chen C."/>
            <person name="Johnson J."/>
            <person name="Sharma A."/>
            <person name="Barry K."/>
            <person name="Grigoriev I.V."/>
            <person name="Spatafora J.W."/>
        </authorList>
    </citation>
    <scope>NUCLEOTIDE SEQUENCE [LARGE SCALE GENOMIC DNA]</scope>
    <source>
        <strain evidence="2 3">AM-OR11-026</strain>
    </source>
</reference>
<dbReference type="CDD" id="cd09276">
    <property type="entry name" value="Rnase_HI_RT_non_LTR"/>
    <property type="match status" value="1"/>
</dbReference>
<dbReference type="Gene3D" id="3.30.420.10">
    <property type="entry name" value="Ribonuclease H-like superfamily/Ribonuclease H"/>
    <property type="match status" value="1"/>
</dbReference>
<dbReference type="GO" id="GO:0004523">
    <property type="term" value="F:RNA-DNA hybrid ribonuclease activity"/>
    <property type="evidence" value="ECO:0007669"/>
    <property type="project" value="InterPro"/>
</dbReference>
<dbReference type="InParanoid" id="A0A1B7MGL8"/>
<dbReference type="STRING" id="1314800.A0A1B7MGL8"/>
<protein>
    <recommendedName>
        <fullName evidence="1">RNase H type-1 domain-containing protein</fullName>
    </recommendedName>
</protein>
<dbReference type="AlphaFoldDB" id="A0A1B7MGL8"/>
<dbReference type="SUPFAM" id="SSF53098">
    <property type="entry name" value="Ribonuclease H-like"/>
    <property type="match status" value="1"/>
</dbReference>
<dbReference type="OrthoDB" id="3265969at2759"/>
<dbReference type="PROSITE" id="PS50879">
    <property type="entry name" value="RNASE_H_1"/>
    <property type="match status" value="1"/>
</dbReference>
<dbReference type="EMBL" id="KV449260">
    <property type="protein sequence ID" value="OAX31751.1"/>
    <property type="molecule type" value="Genomic_DNA"/>
</dbReference>
<accession>A0A1B7MGL8</accession>
<evidence type="ECO:0000313" key="3">
    <source>
        <dbReference type="Proteomes" id="UP000092154"/>
    </source>
</evidence>
<dbReference type="InterPro" id="IPR002156">
    <property type="entry name" value="RNaseH_domain"/>
</dbReference>
<dbReference type="Proteomes" id="UP000092154">
    <property type="component" value="Unassembled WGS sequence"/>
</dbReference>
<sequence>MRGDRAIREKRLHLGSIKEHTVYEGELVGMILAVELLREERARGTMALGVDNQAAIRATGAFNSKPGHYLMDLFHDDLRKLIPTHDRRKLVVRWTPGHLNIPGNEAADEQAKLAARGDNSETHLLPKSLRKNDNTPITLPISKSALNQQFNKRIRNEANSMMRMSPRFPLLRKIDPLAPSKHFSLLVAKLPRRHSSLLFQLRTGHIPLNKHLHRITKAPSPIC</sequence>
<evidence type="ECO:0000259" key="1">
    <source>
        <dbReference type="PROSITE" id="PS50879"/>
    </source>
</evidence>
<dbReference type="GO" id="GO:0003676">
    <property type="term" value="F:nucleic acid binding"/>
    <property type="evidence" value="ECO:0007669"/>
    <property type="project" value="InterPro"/>
</dbReference>
<dbReference type="InterPro" id="IPR036397">
    <property type="entry name" value="RNaseH_sf"/>
</dbReference>